<evidence type="ECO:0000313" key="2">
    <source>
        <dbReference type="EMBL" id="SVC74291.1"/>
    </source>
</evidence>
<gene>
    <name evidence="2" type="ORF">METZ01_LOCUS327145</name>
</gene>
<evidence type="ECO:0000256" key="1">
    <source>
        <dbReference type="SAM" id="MobiDB-lite"/>
    </source>
</evidence>
<accession>A0A382PQP4</accession>
<feature type="region of interest" description="Disordered" evidence="1">
    <location>
        <begin position="19"/>
        <end position="42"/>
    </location>
</feature>
<name>A0A382PQP4_9ZZZZ</name>
<organism evidence="2">
    <name type="scientific">marine metagenome</name>
    <dbReference type="NCBI Taxonomy" id="408172"/>
    <lineage>
        <taxon>unclassified sequences</taxon>
        <taxon>metagenomes</taxon>
        <taxon>ecological metagenomes</taxon>
    </lineage>
</organism>
<dbReference type="EMBL" id="UINC01108295">
    <property type="protein sequence ID" value="SVC74291.1"/>
    <property type="molecule type" value="Genomic_DNA"/>
</dbReference>
<sequence length="171" mass="20339">MKTTVIALATILMGTLAGQANAHPGDHHSKTVEKERKGKWKERKARLKENKSCCVQTGEREVTDKVRAIIGYKEVTEWKTETRFREESRCRTIKKVREETRYRNVTKYRWVTRYRTEWRTRYVPGFQSQPRRIMAGTNRYGQPVYRNSYGRVACYVPQRYQARVPYQVKEA</sequence>
<feature type="non-terminal residue" evidence="2">
    <location>
        <position position="171"/>
    </location>
</feature>
<proteinExistence type="predicted"/>
<reference evidence="2" key="1">
    <citation type="submission" date="2018-05" db="EMBL/GenBank/DDBJ databases">
        <authorList>
            <person name="Lanie J.A."/>
            <person name="Ng W.-L."/>
            <person name="Kazmierczak K.M."/>
            <person name="Andrzejewski T.M."/>
            <person name="Davidsen T.M."/>
            <person name="Wayne K.J."/>
            <person name="Tettelin H."/>
            <person name="Glass J.I."/>
            <person name="Rusch D."/>
            <person name="Podicherti R."/>
            <person name="Tsui H.-C.T."/>
            <person name="Winkler M.E."/>
        </authorList>
    </citation>
    <scope>NUCLEOTIDE SEQUENCE</scope>
</reference>
<feature type="compositionally biased region" description="Basic and acidic residues" evidence="1">
    <location>
        <begin position="24"/>
        <end position="36"/>
    </location>
</feature>
<protein>
    <submittedName>
        <fullName evidence="2">Uncharacterized protein</fullName>
    </submittedName>
</protein>
<dbReference type="AlphaFoldDB" id="A0A382PQP4"/>